<dbReference type="CDD" id="cd06257">
    <property type="entry name" value="DnaJ"/>
    <property type="match status" value="1"/>
</dbReference>
<dbReference type="EMBL" id="KV454430">
    <property type="protein sequence ID" value="ODQ80367.1"/>
    <property type="molecule type" value="Genomic_DNA"/>
</dbReference>
<evidence type="ECO:0000313" key="10">
    <source>
        <dbReference type="EMBL" id="ODQ80367.1"/>
    </source>
</evidence>
<evidence type="ECO:0000259" key="8">
    <source>
        <dbReference type="PROSITE" id="PS50076"/>
    </source>
</evidence>
<evidence type="ECO:0000256" key="1">
    <source>
        <dbReference type="ARBA" id="ARBA00004123"/>
    </source>
</evidence>
<feature type="compositionally biased region" description="Low complexity" evidence="7">
    <location>
        <begin position="305"/>
        <end position="323"/>
    </location>
</feature>
<dbReference type="InterPro" id="IPR000504">
    <property type="entry name" value="RRM_dom"/>
</dbReference>
<keyword evidence="11" id="KW-1185">Reference proteome</keyword>
<protein>
    <recommendedName>
        <fullName evidence="12">J domain-containing protein</fullName>
    </recommendedName>
</protein>
<accession>A0A1E3QTU8</accession>
<keyword evidence="4" id="KW-0143">Chaperone</keyword>
<dbReference type="AlphaFoldDB" id="A0A1E3QTU8"/>
<dbReference type="PROSITE" id="PS50102">
    <property type="entry name" value="RRM"/>
    <property type="match status" value="1"/>
</dbReference>
<dbReference type="SUPFAM" id="SSF54928">
    <property type="entry name" value="RNA-binding domain, RBD"/>
    <property type="match status" value="1"/>
</dbReference>
<feature type="domain" description="RRM" evidence="9">
    <location>
        <begin position="198"/>
        <end position="279"/>
    </location>
</feature>
<dbReference type="Pfam" id="PF00226">
    <property type="entry name" value="DnaJ"/>
    <property type="match status" value="1"/>
</dbReference>
<keyword evidence="5" id="KW-0539">Nucleus</keyword>
<evidence type="ECO:0000256" key="3">
    <source>
        <dbReference type="ARBA" id="ARBA00022490"/>
    </source>
</evidence>
<dbReference type="InterPro" id="IPR012677">
    <property type="entry name" value="Nucleotide-bd_a/b_plait_sf"/>
</dbReference>
<keyword evidence="3" id="KW-0963">Cytoplasm</keyword>
<dbReference type="GO" id="GO:0005737">
    <property type="term" value="C:cytoplasm"/>
    <property type="evidence" value="ECO:0007669"/>
    <property type="project" value="UniProtKB-SubCell"/>
</dbReference>
<evidence type="ECO:0000313" key="11">
    <source>
        <dbReference type="Proteomes" id="UP000094336"/>
    </source>
</evidence>
<dbReference type="InterPro" id="IPR035979">
    <property type="entry name" value="RBD_domain_sf"/>
</dbReference>
<reference evidence="11" key="1">
    <citation type="submission" date="2016-05" db="EMBL/GenBank/DDBJ databases">
        <title>Comparative genomics of biotechnologically important yeasts.</title>
        <authorList>
            <consortium name="DOE Joint Genome Institute"/>
            <person name="Riley R."/>
            <person name="Haridas S."/>
            <person name="Wolfe K.H."/>
            <person name="Lopes M.R."/>
            <person name="Hittinger C.T."/>
            <person name="Goker M."/>
            <person name="Salamov A."/>
            <person name="Wisecaver J."/>
            <person name="Long T.M."/>
            <person name="Aerts A.L."/>
            <person name="Barry K."/>
            <person name="Choi C."/>
            <person name="Clum A."/>
            <person name="Coughlan A.Y."/>
            <person name="Deshpande S."/>
            <person name="Douglass A.P."/>
            <person name="Hanson S.J."/>
            <person name="Klenk H.-P."/>
            <person name="Labutti K."/>
            <person name="Lapidus A."/>
            <person name="Lindquist E."/>
            <person name="Lipzen A."/>
            <person name="Meier-Kolthoff J.P."/>
            <person name="Ohm R.A."/>
            <person name="Otillar R.P."/>
            <person name="Pangilinan J."/>
            <person name="Peng Y."/>
            <person name="Rokas A."/>
            <person name="Rosa C.A."/>
            <person name="Scheuner C."/>
            <person name="Sibirny A.A."/>
            <person name="Slot J.C."/>
            <person name="Stielow J.B."/>
            <person name="Sun H."/>
            <person name="Kurtzman C.P."/>
            <person name="Blackwell M."/>
            <person name="Grigoriev I.V."/>
            <person name="Jeffries T.W."/>
        </authorList>
    </citation>
    <scope>NUCLEOTIDE SEQUENCE [LARGE SCALE GENOMIC DNA]</scope>
    <source>
        <strain evidence="11">NRRL Y-12698</strain>
    </source>
</reference>
<evidence type="ECO:0000256" key="4">
    <source>
        <dbReference type="ARBA" id="ARBA00023186"/>
    </source>
</evidence>
<evidence type="ECO:0000256" key="2">
    <source>
        <dbReference type="ARBA" id="ARBA00004496"/>
    </source>
</evidence>
<feature type="domain" description="J" evidence="8">
    <location>
        <begin position="14"/>
        <end position="94"/>
    </location>
</feature>
<dbReference type="PANTHER" id="PTHR44313">
    <property type="entry name" value="DNAJ HOMOLOG SUBFAMILY C MEMBER 17"/>
    <property type="match status" value="1"/>
</dbReference>
<dbReference type="RefSeq" id="XP_018985695.1">
    <property type="nucleotide sequence ID" value="XM_019130450.1"/>
</dbReference>
<dbReference type="PROSITE" id="PS50076">
    <property type="entry name" value="DNAJ_2"/>
    <property type="match status" value="1"/>
</dbReference>
<dbReference type="SMART" id="SM00271">
    <property type="entry name" value="DnaJ"/>
    <property type="match status" value="1"/>
</dbReference>
<dbReference type="PANTHER" id="PTHR44313:SF1">
    <property type="entry name" value="DNAJ HOMOLOG SUBFAMILY C MEMBER 17"/>
    <property type="match status" value="1"/>
</dbReference>
<evidence type="ECO:0000256" key="6">
    <source>
        <dbReference type="PROSITE-ProRule" id="PRU00176"/>
    </source>
</evidence>
<dbReference type="GO" id="GO:0005681">
    <property type="term" value="C:spliceosomal complex"/>
    <property type="evidence" value="ECO:0007669"/>
    <property type="project" value="TreeGrafter"/>
</dbReference>
<dbReference type="Pfam" id="PF00076">
    <property type="entry name" value="RRM_1"/>
    <property type="match status" value="1"/>
</dbReference>
<comment type="subcellular location">
    <subcellularLocation>
        <location evidence="2">Cytoplasm</location>
    </subcellularLocation>
    <subcellularLocation>
        <location evidence="1">Nucleus</location>
    </subcellularLocation>
</comment>
<dbReference type="OrthoDB" id="436519at2759"/>
<dbReference type="Gene3D" id="3.30.70.330">
    <property type="match status" value="1"/>
</dbReference>
<keyword evidence="6" id="KW-0694">RNA-binding</keyword>
<evidence type="ECO:0008006" key="12">
    <source>
        <dbReference type="Google" id="ProtNLM"/>
    </source>
</evidence>
<dbReference type="STRING" id="984486.A0A1E3QTU8"/>
<gene>
    <name evidence="10" type="ORF">BABINDRAFT_166705</name>
</gene>
<dbReference type="GO" id="GO:0003723">
    <property type="term" value="F:RNA binding"/>
    <property type="evidence" value="ECO:0007669"/>
    <property type="project" value="UniProtKB-UniRule"/>
</dbReference>
<dbReference type="Gene3D" id="1.10.287.110">
    <property type="entry name" value="DnaJ domain"/>
    <property type="match status" value="1"/>
</dbReference>
<sequence length="376" mass="43424">MDRDLEEIIEKNVNLYQLLDITPYEEATNTKLDIPSALVKRQYRQKALLHHPDKQAQTSSTRELEENAVQFHFASLALKILTDTELKARYDSFYNRKFRSFQLSANDRAKYNEKQQGFKEALQREEADYNSYQSEWHLKQVFENRLNQLREEGLRKRRAMEKEIMLAKRTLSGAVLLDDMPLPPIAVSAKSEADREARTVKIKWLHREELKSLITPDIIKDMFSKFGAVDSCALLSGSSKRGTARLVFSDVQSAAKAVRYDYLEGNRGSQSLWFNTSYKKISSLLRDCKFVKEELTPEVQDHSNTKPASKTKPVSKTKPTSSTARSFVPFFNKQKYERQLNSRSQIEDAEIFTSDAALSFDQYLAKTMQRAAVFNK</sequence>
<dbReference type="InterPro" id="IPR052094">
    <property type="entry name" value="Pre-mRNA-splicing_ERAD"/>
</dbReference>
<evidence type="ECO:0000256" key="5">
    <source>
        <dbReference type="ARBA" id="ARBA00023242"/>
    </source>
</evidence>
<name>A0A1E3QTU8_9ASCO</name>
<evidence type="ECO:0000256" key="7">
    <source>
        <dbReference type="SAM" id="MobiDB-lite"/>
    </source>
</evidence>
<proteinExistence type="predicted"/>
<evidence type="ECO:0000259" key="9">
    <source>
        <dbReference type="PROSITE" id="PS50102"/>
    </source>
</evidence>
<dbReference type="InterPro" id="IPR001623">
    <property type="entry name" value="DnaJ_domain"/>
</dbReference>
<organism evidence="10 11">
    <name type="scientific">Babjeviella inositovora NRRL Y-12698</name>
    <dbReference type="NCBI Taxonomy" id="984486"/>
    <lineage>
        <taxon>Eukaryota</taxon>
        <taxon>Fungi</taxon>
        <taxon>Dikarya</taxon>
        <taxon>Ascomycota</taxon>
        <taxon>Saccharomycotina</taxon>
        <taxon>Pichiomycetes</taxon>
        <taxon>Serinales incertae sedis</taxon>
        <taxon>Babjeviella</taxon>
    </lineage>
</organism>
<dbReference type="SUPFAM" id="SSF46565">
    <property type="entry name" value="Chaperone J-domain"/>
    <property type="match status" value="1"/>
</dbReference>
<dbReference type="GO" id="GO:0000390">
    <property type="term" value="P:spliceosomal complex disassembly"/>
    <property type="evidence" value="ECO:0007669"/>
    <property type="project" value="TreeGrafter"/>
</dbReference>
<dbReference type="Proteomes" id="UP000094336">
    <property type="component" value="Unassembled WGS sequence"/>
</dbReference>
<dbReference type="GeneID" id="30148303"/>
<dbReference type="InterPro" id="IPR036869">
    <property type="entry name" value="J_dom_sf"/>
</dbReference>
<feature type="region of interest" description="Disordered" evidence="7">
    <location>
        <begin position="299"/>
        <end position="323"/>
    </location>
</feature>